<keyword evidence="2" id="KW-1185">Reference proteome</keyword>
<proteinExistence type="predicted"/>
<evidence type="ECO:0000313" key="1">
    <source>
        <dbReference type="EMBL" id="AJQ97197.1"/>
    </source>
</evidence>
<sequence>MPLLLIKQVSSLVTKSIFNKAKQHRQQSWLDLATLGRCWRR</sequence>
<dbReference type="AlphaFoldDB" id="A0A0C5VRD1"/>
<organism evidence="1 2">
    <name type="scientific">Gynuella sunshinyii YC6258</name>
    <dbReference type="NCBI Taxonomy" id="1445510"/>
    <lineage>
        <taxon>Bacteria</taxon>
        <taxon>Pseudomonadati</taxon>
        <taxon>Pseudomonadota</taxon>
        <taxon>Gammaproteobacteria</taxon>
        <taxon>Oceanospirillales</taxon>
        <taxon>Saccharospirillaceae</taxon>
        <taxon>Gynuella</taxon>
    </lineage>
</organism>
<dbReference type="HOGENOM" id="CLU_3270805_0_0_6"/>
<name>A0A0C5VRD1_9GAMM</name>
<dbReference type="KEGG" id="gsn:YC6258_05167"/>
<dbReference type="Proteomes" id="UP000032266">
    <property type="component" value="Chromosome"/>
</dbReference>
<dbReference type="EMBL" id="CP007142">
    <property type="protein sequence ID" value="AJQ97197.1"/>
    <property type="molecule type" value="Genomic_DNA"/>
</dbReference>
<accession>A0A0C5VRD1</accession>
<reference evidence="1 2" key="1">
    <citation type="submission" date="2014-01" db="EMBL/GenBank/DDBJ databases">
        <title>Full genme sequencing of cellulolytic bacterium Gynuella sunshinyii YC6258T gen. nov., sp. nov.</title>
        <authorList>
            <person name="Khan H."/>
            <person name="Chung E.J."/>
            <person name="Chung Y.R."/>
        </authorList>
    </citation>
    <scope>NUCLEOTIDE SEQUENCE [LARGE SCALE GENOMIC DNA]</scope>
    <source>
        <strain evidence="1 2">YC6258</strain>
    </source>
</reference>
<protein>
    <submittedName>
        <fullName evidence="1">Uncharacterized protein</fullName>
    </submittedName>
</protein>
<evidence type="ECO:0000313" key="2">
    <source>
        <dbReference type="Proteomes" id="UP000032266"/>
    </source>
</evidence>
<gene>
    <name evidence="1" type="ORF">YC6258_05167</name>
</gene>